<comment type="caution">
    <text evidence="1">The sequence shown here is derived from an EMBL/GenBank/DDBJ whole genome shotgun (WGS) entry which is preliminary data.</text>
</comment>
<dbReference type="InterPro" id="IPR016181">
    <property type="entry name" value="Acyl_CoA_acyltransferase"/>
</dbReference>
<proteinExistence type="predicted"/>
<protein>
    <recommendedName>
        <fullName evidence="3">N-acetyltransferase</fullName>
    </recommendedName>
</protein>
<organism evidence="1 2">
    <name type="scientific">Aureibaculum flavum</name>
    <dbReference type="NCBI Taxonomy" id="2795986"/>
    <lineage>
        <taxon>Bacteria</taxon>
        <taxon>Pseudomonadati</taxon>
        <taxon>Bacteroidota</taxon>
        <taxon>Flavobacteriia</taxon>
        <taxon>Flavobacteriales</taxon>
        <taxon>Flavobacteriaceae</taxon>
        <taxon>Aureibaculum</taxon>
    </lineage>
</organism>
<keyword evidence="2" id="KW-1185">Reference proteome</keyword>
<dbReference type="SUPFAM" id="SSF55729">
    <property type="entry name" value="Acyl-CoA N-acyltransferases (Nat)"/>
    <property type="match status" value="1"/>
</dbReference>
<accession>A0ABS0WKV6</accession>
<name>A0ABS0WKV6_9FLAO</name>
<dbReference type="RefSeq" id="WP_198839456.1">
    <property type="nucleotide sequence ID" value="NZ_JAEHFJ010000001.1"/>
</dbReference>
<evidence type="ECO:0000313" key="2">
    <source>
        <dbReference type="Proteomes" id="UP000623301"/>
    </source>
</evidence>
<dbReference type="EMBL" id="JAEHFJ010000001">
    <property type="protein sequence ID" value="MBJ2172602.1"/>
    <property type="molecule type" value="Genomic_DNA"/>
</dbReference>
<reference evidence="1 2" key="1">
    <citation type="submission" date="2020-12" db="EMBL/GenBank/DDBJ databases">
        <title>Aureibaculum luteum sp. nov. and Aureibaculum flavum sp. nov., novel members of the family Flavobacteriaceae isolated from Antarctic intertidal sediments.</title>
        <authorList>
            <person name="He X."/>
            <person name="Zhang X."/>
        </authorList>
    </citation>
    <scope>NUCLEOTIDE SEQUENCE [LARGE SCALE GENOMIC DNA]</scope>
    <source>
        <strain evidence="1 2">A20</strain>
    </source>
</reference>
<evidence type="ECO:0008006" key="3">
    <source>
        <dbReference type="Google" id="ProtNLM"/>
    </source>
</evidence>
<sequence length="219" mass="24925">MKDLFLRKATIHDIPFLIETIIEAEKAGTDTLSYATIFELKEAEIKTYLEAILKEEIDGCELSISSFLVAEKNKNLIAASCAWVEGTEGVPSRILKGNLLNYFIPKKNIEKAKVLSKMLNELQFESMPNSIHFGVGYVTKKNRGNNLLGILKKEQIVILSKINKNINEAYVDIFENNIPAIKINKKLDFKIISRKDTSNKDIFNYLPSNKKILMKKELK</sequence>
<dbReference type="Proteomes" id="UP000623301">
    <property type="component" value="Unassembled WGS sequence"/>
</dbReference>
<gene>
    <name evidence="1" type="ORF">JBL43_00020</name>
</gene>
<dbReference type="Gene3D" id="3.40.630.30">
    <property type="match status" value="1"/>
</dbReference>
<evidence type="ECO:0000313" key="1">
    <source>
        <dbReference type="EMBL" id="MBJ2172602.1"/>
    </source>
</evidence>